<dbReference type="NCBIfam" id="TIGR00785">
    <property type="entry name" value="dass"/>
    <property type="match status" value="1"/>
</dbReference>
<name>A0A160VDE2_9ZZZZ</name>
<dbReference type="PANTHER" id="PTHR10283">
    <property type="entry name" value="SOLUTE CARRIER FAMILY 13 MEMBER"/>
    <property type="match status" value="1"/>
</dbReference>
<sequence>MPLLSNKVITEVLYWVTRKKWLVISFLLSIILFYLPSPEGLLPEGHRTLIIVLTVLILIISESIPLPAVAILILIMEVILGVDTADGVASSFMNDAVFFIMGSLMLAVSIVHQGLDKRLALGIINITGNKTWRIVLGFVAVSAFLSSFIGEHTVAAMMIPVALSLIRNAGLETNKATPLSTLLLFSIAYGCAIGSIGTPSGGGRNVIMIGYLSEFSLVNISYVEWMIFAYPLLLLEIPLAALVLWFTFTPTQKIMDSAVRKLKVHVAKTGKLTGNQIMAILVFLLVFLGWVFLSPIIGLGIVALTGVFFYLAFGLIEWKEINRNTNWGVILLFGAAISLGIQMKETGAALWVAEKALITLEVIFQDVSIVRWFVSVVLTGILTNLLSNAATIAVLGPIVLDMGGDPLIIGISTSIASAFAYLTIVASPTCMIIHSTGLVTSSDYLKAGWKLFLISIVLLFLVSYFYWPLLR</sequence>
<proteinExistence type="predicted"/>
<dbReference type="GO" id="GO:0008514">
    <property type="term" value="F:organic anion transmembrane transporter activity"/>
    <property type="evidence" value="ECO:0007669"/>
    <property type="project" value="UniProtKB-ARBA"/>
</dbReference>
<feature type="transmembrane region" description="Helical" evidence="5">
    <location>
        <begin position="447"/>
        <end position="467"/>
    </location>
</feature>
<keyword evidence="3 5" id="KW-1133">Transmembrane helix</keyword>
<dbReference type="GO" id="GO:0005886">
    <property type="term" value="C:plasma membrane"/>
    <property type="evidence" value="ECO:0007669"/>
    <property type="project" value="TreeGrafter"/>
</dbReference>
<dbReference type="EMBL" id="FAXC01000020">
    <property type="protein sequence ID" value="CUV08192.1"/>
    <property type="molecule type" value="Genomic_DNA"/>
</dbReference>
<evidence type="ECO:0000256" key="3">
    <source>
        <dbReference type="ARBA" id="ARBA00022989"/>
    </source>
</evidence>
<dbReference type="Pfam" id="PF00939">
    <property type="entry name" value="Na_sulph_symp"/>
    <property type="match status" value="1"/>
</dbReference>
<feature type="transmembrane region" description="Helical" evidence="5">
    <location>
        <begin position="20"/>
        <end position="37"/>
    </location>
</feature>
<feature type="transmembrane region" description="Helical" evidence="5">
    <location>
        <begin position="228"/>
        <end position="248"/>
    </location>
</feature>
<feature type="transmembrane region" description="Helical" evidence="5">
    <location>
        <begin position="407"/>
        <end position="427"/>
    </location>
</feature>
<evidence type="ECO:0000313" key="6">
    <source>
        <dbReference type="EMBL" id="CUV08192.1"/>
    </source>
</evidence>
<organism evidence="6">
    <name type="scientific">hydrothermal vent metagenome</name>
    <dbReference type="NCBI Taxonomy" id="652676"/>
    <lineage>
        <taxon>unclassified sequences</taxon>
        <taxon>metagenomes</taxon>
        <taxon>ecological metagenomes</taxon>
    </lineage>
</organism>
<dbReference type="InterPro" id="IPR001898">
    <property type="entry name" value="SLC13A/DASS"/>
</dbReference>
<feature type="transmembrane region" description="Helical" evidence="5">
    <location>
        <begin position="179"/>
        <end position="198"/>
    </location>
</feature>
<feature type="transmembrane region" description="Helical" evidence="5">
    <location>
        <begin position="49"/>
        <end position="76"/>
    </location>
</feature>
<feature type="transmembrane region" description="Helical" evidence="5">
    <location>
        <begin position="296"/>
        <end position="316"/>
    </location>
</feature>
<feature type="transmembrane region" description="Helical" evidence="5">
    <location>
        <begin position="269"/>
        <end position="290"/>
    </location>
</feature>
<feature type="transmembrane region" description="Helical" evidence="5">
    <location>
        <begin position="328"/>
        <end position="352"/>
    </location>
</feature>
<feature type="transmembrane region" description="Helical" evidence="5">
    <location>
        <begin position="135"/>
        <end position="159"/>
    </location>
</feature>
<reference evidence="6" key="1">
    <citation type="submission" date="2015-10" db="EMBL/GenBank/DDBJ databases">
        <authorList>
            <person name="Gilbert D.G."/>
        </authorList>
    </citation>
    <scope>NUCLEOTIDE SEQUENCE</scope>
</reference>
<protein>
    <submittedName>
        <fullName evidence="6">Anion transporter</fullName>
    </submittedName>
</protein>
<accession>A0A160VDE2</accession>
<dbReference type="PANTHER" id="PTHR10283:SF82">
    <property type="entry name" value="SOLUTE CARRIER FAMILY 13 MEMBER 2"/>
    <property type="match status" value="1"/>
</dbReference>
<dbReference type="GO" id="GO:1905039">
    <property type="term" value="P:carboxylic acid transmembrane transport"/>
    <property type="evidence" value="ECO:0007669"/>
    <property type="project" value="UniProtKB-ARBA"/>
</dbReference>
<evidence type="ECO:0000256" key="4">
    <source>
        <dbReference type="ARBA" id="ARBA00023136"/>
    </source>
</evidence>
<feature type="transmembrane region" description="Helical" evidence="5">
    <location>
        <begin position="96"/>
        <end position="115"/>
    </location>
</feature>
<evidence type="ECO:0000256" key="2">
    <source>
        <dbReference type="ARBA" id="ARBA00022692"/>
    </source>
</evidence>
<evidence type="ECO:0000256" key="1">
    <source>
        <dbReference type="ARBA" id="ARBA00004141"/>
    </source>
</evidence>
<keyword evidence="2 5" id="KW-0812">Transmembrane</keyword>
<dbReference type="AlphaFoldDB" id="A0A160VDE2"/>
<feature type="transmembrane region" description="Helical" evidence="5">
    <location>
        <begin position="372"/>
        <end position="395"/>
    </location>
</feature>
<gene>
    <name evidence="6" type="ORF">MGWOODY_Mmi1611</name>
</gene>
<keyword evidence="4 5" id="KW-0472">Membrane</keyword>
<evidence type="ECO:0000256" key="5">
    <source>
        <dbReference type="SAM" id="Phobius"/>
    </source>
</evidence>
<comment type="subcellular location">
    <subcellularLocation>
        <location evidence="1">Membrane</location>
        <topology evidence="1">Multi-pass membrane protein</topology>
    </subcellularLocation>
</comment>